<feature type="compositionally biased region" description="Polar residues" evidence="1">
    <location>
        <begin position="404"/>
        <end position="413"/>
    </location>
</feature>
<feature type="compositionally biased region" description="Polar residues" evidence="1">
    <location>
        <begin position="257"/>
        <end position="273"/>
    </location>
</feature>
<feature type="compositionally biased region" description="Polar residues" evidence="1">
    <location>
        <begin position="62"/>
        <end position="73"/>
    </location>
</feature>
<feature type="compositionally biased region" description="Polar residues" evidence="1">
    <location>
        <begin position="184"/>
        <end position="193"/>
    </location>
</feature>
<feature type="compositionally biased region" description="Polar residues" evidence="1">
    <location>
        <begin position="334"/>
        <end position="358"/>
    </location>
</feature>
<reference evidence="2 3" key="2">
    <citation type="submission" date="2019-01" db="EMBL/GenBank/DDBJ databases">
        <title>The decoding of complex shrimp genome reveals the adaptation for benthos swimmer, frequently molting mechanism and breeding impact on genome.</title>
        <authorList>
            <person name="Sun Y."/>
            <person name="Gao Y."/>
            <person name="Yu Y."/>
        </authorList>
    </citation>
    <scope>NUCLEOTIDE SEQUENCE [LARGE SCALE GENOMIC DNA]</scope>
    <source>
        <tissue evidence="2">Muscle</tissue>
    </source>
</reference>
<feature type="compositionally biased region" description="Polar residues" evidence="1">
    <location>
        <begin position="129"/>
        <end position="156"/>
    </location>
</feature>
<reference evidence="2 3" key="1">
    <citation type="submission" date="2018-04" db="EMBL/GenBank/DDBJ databases">
        <authorList>
            <person name="Zhang X."/>
            <person name="Yuan J."/>
            <person name="Li F."/>
            <person name="Xiang J."/>
        </authorList>
    </citation>
    <scope>NUCLEOTIDE SEQUENCE [LARGE SCALE GENOMIC DNA]</scope>
    <source>
        <tissue evidence="2">Muscle</tissue>
    </source>
</reference>
<feature type="compositionally biased region" description="Basic and acidic residues" evidence="1">
    <location>
        <begin position="76"/>
        <end position="88"/>
    </location>
</feature>
<name>A0A423T6E9_PENVA</name>
<feature type="compositionally biased region" description="Basic and acidic residues" evidence="1">
    <location>
        <begin position="509"/>
        <end position="526"/>
    </location>
</feature>
<dbReference type="EMBL" id="QCYY01002213">
    <property type="protein sequence ID" value="ROT72074.1"/>
    <property type="molecule type" value="Genomic_DNA"/>
</dbReference>
<feature type="region of interest" description="Disordered" evidence="1">
    <location>
        <begin position="1"/>
        <end position="560"/>
    </location>
</feature>
<comment type="caution">
    <text evidence="2">The sequence shown here is derived from an EMBL/GenBank/DDBJ whole genome shotgun (WGS) entry which is preliminary data.</text>
</comment>
<feature type="compositionally biased region" description="Basic and acidic residues" evidence="1">
    <location>
        <begin position="297"/>
        <end position="320"/>
    </location>
</feature>
<feature type="compositionally biased region" description="Polar residues" evidence="1">
    <location>
        <begin position="529"/>
        <end position="546"/>
    </location>
</feature>
<feature type="compositionally biased region" description="Polar residues" evidence="1">
    <location>
        <begin position="34"/>
        <end position="43"/>
    </location>
</feature>
<feature type="compositionally biased region" description="Basic and acidic residues" evidence="1">
    <location>
        <begin position="113"/>
        <end position="128"/>
    </location>
</feature>
<proteinExistence type="predicted"/>
<evidence type="ECO:0000256" key="1">
    <source>
        <dbReference type="SAM" id="MobiDB-lite"/>
    </source>
</evidence>
<feature type="compositionally biased region" description="Basic and acidic residues" evidence="1">
    <location>
        <begin position="1"/>
        <end position="10"/>
    </location>
</feature>
<dbReference type="Proteomes" id="UP000283509">
    <property type="component" value="Unassembled WGS sequence"/>
</dbReference>
<feature type="compositionally biased region" description="Basic and acidic residues" evidence="1">
    <location>
        <begin position="195"/>
        <end position="209"/>
    </location>
</feature>
<sequence length="570" mass="64174">MAEKQARWRSESGTSKPEVEMDQEQVEWIRNKWRSGSGTSMGNKQAKGKRTSKPKGQEQVDQEQQATSGSGASQRDPVDQEQAKDKWIRNKQAWIRNMDRTSKPKGKWIRNTSQRDKWIRNKANKVDQEQASGSGTSKPRQVDQGSSKQSKWIRTSKQVDQEQASQRDKWIRNKQAKDKWIRNKQPTSGSGTSKPKGEVNRNNKLDWIRNSKPKQMGEVDQEQASQRRSGRNKQAGQWMDQEQATMIRNKQAKGTVDQEQASQGEVDQEQASQGTSGSGTSKQRDKWIRNTSGAAKGRVDQEKASQRDKWIRNKQAKEVDQEQAGWRSGGAKGTSGTNGWRSGSEQSKPRTSGSGTSKQQDKWIRNKWITWIRNKQAKGRSGSGTSKGLDQEQAKGKWIRNKQAKGTSGSGTSKPKVIMDQEQASSKSGTTSQREKWIRNWIRNKQAKGTSGSGTSKHGSGTSKAGGQVDQETSKPIWNKLDQEQVDQNKWEHGSGSGWIRNKQAVDLVRNKQVDQEQASQRDKWIRNKQANRNTQAKGRSGSGTSKIDGEVDEEQDGEVDQEQVIIYLI</sequence>
<feature type="compositionally biased region" description="Basic and acidic residues" evidence="1">
    <location>
        <begin position="481"/>
        <end position="493"/>
    </location>
</feature>
<protein>
    <submittedName>
        <fullName evidence="2">Uncharacterized protein</fullName>
    </submittedName>
</protein>
<feature type="compositionally biased region" description="Polar residues" evidence="1">
    <location>
        <begin position="422"/>
        <end position="432"/>
    </location>
</feature>
<feature type="compositionally biased region" description="Acidic residues" evidence="1">
    <location>
        <begin position="551"/>
        <end position="560"/>
    </location>
</feature>
<evidence type="ECO:0000313" key="3">
    <source>
        <dbReference type="Proteomes" id="UP000283509"/>
    </source>
</evidence>
<feature type="compositionally biased region" description="Low complexity" evidence="1">
    <location>
        <begin position="448"/>
        <end position="467"/>
    </location>
</feature>
<keyword evidence="3" id="KW-1185">Reference proteome</keyword>
<feature type="compositionally biased region" description="Polar residues" evidence="1">
    <location>
        <begin position="222"/>
        <end position="248"/>
    </location>
</feature>
<gene>
    <name evidence="2" type="ORF">C7M84_009562</name>
</gene>
<feature type="compositionally biased region" description="Basic and acidic residues" evidence="1">
    <location>
        <begin position="157"/>
        <end position="181"/>
    </location>
</feature>
<accession>A0A423T6E9</accession>
<evidence type="ECO:0000313" key="2">
    <source>
        <dbReference type="EMBL" id="ROT72074.1"/>
    </source>
</evidence>
<dbReference type="AlphaFoldDB" id="A0A423T6E9"/>
<organism evidence="2 3">
    <name type="scientific">Penaeus vannamei</name>
    <name type="common">Whiteleg shrimp</name>
    <name type="synonym">Litopenaeus vannamei</name>
    <dbReference type="NCBI Taxonomy" id="6689"/>
    <lineage>
        <taxon>Eukaryota</taxon>
        <taxon>Metazoa</taxon>
        <taxon>Ecdysozoa</taxon>
        <taxon>Arthropoda</taxon>
        <taxon>Crustacea</taxon>
        <taxon>Multicrustacea</taxon>
        <taxon>Malacostraca</taxon>
        <taxon>Eumalacostraca</taxon>
        <taxon>Eucarida</taxon>
        <taxon>Decapoda</taxon>
        <taxon>Dendrobranchiata</taxon>
        <taxon>Penaeoidea</taxon>
        <taxon>Penaeidae</taxon>
        <taxon>Penaeus</taxon>
    </lineage>
</organism>